<feature type="coiled-coil region" evidence="2">
    <location>
        <begin position="161"/>
        <end position="227"/>
    </location>
</feature>
<reference evidence="4" key="1">
    <citation type="submission" date="2019-04" db="EMBL/GenBank/DDBJ databases">
        <authorList>
            <person name="Alioto T."/>
            <person name="Alioto T."/>
        </authorList>
    </citation>
    <scope>NUCLEOTIDE SEQUENCE [LARGE SCALE GENOMIC DNA]</scope>
</reference>
<feature type="domain" description="CCDC144C-like coiled-coil" evidence="3">
    <location>
        <begin position="10"/>
        <end position="173"/>
    </location>
</feature>
<sequence length="333" mass="39680">MNEMKHMYQNEQSQNYKMNEMKHMYQNEQSQNYKELEPIDERLSQMESEIIFLRQQFHDFNNKADDTEGLPVYTQEQWDTIKLSQDEDENSSHKLQNRHMELMNRNCHLKEKSDKYKKNSERKVVVRQLPQELADNLTEQPMSEASLEHSSSNHLEVEYEAQGLKKKLDQINCKVDNLNIKLEATASKYSHLDEQFELALESLQYTCEKVQNNQKKLEEDVANLKIYVQDNKIKNGQGEPHRWEIEQRTREILEENQKQASPFSETFDRASNENNKVSLMKLMQFRIEKLESQVSEIKNEISDKTPRISMRLQEVSSRFPVKTQRVKSREEQI</sequence>
<proteinExistence type="predicted"/>
<keyword evidence="1 2" id="KW-0175">Coiled coil</keyword>
<organism evidence="4">
    <name type="scientific">Marmota monax</name>
    <name type="common">Woodchuck</name>
    <dbReference type="NCBI Taxonomy" id="9995"/>
    <lineage>
        <taxon>Eukaryota</taxon>
        <taxon>Metazoa</taxon>
        <taxon>Chordata</taxon>
        <taxon>Craniata</taxon>
        <taxon>Vertebrata</taxon>
        <taxon>Euteleostomi</taxon>
        <taxon>Mammalia</taxon>
        <taxon>Eutheria</taxon>
        <taxon>Euarchontoglires</taxon>
        <taxon>Glires</taxon>
        <taxon>Rodentia</taxon>
        <taxon>Sciuromorpha</taxon>
        <taxon>Sciuridae</taxon>
        <taxon>Xerinae</taxon>
        <taxon>Marmotini</taxon>
        <taxon>Marmota</taxon>
    </lineage>
</organism>
<gene>
    <name evidence="4" type="ORF">MONAX_5E041398</name>
</gene>
<evidence type="ECO:0000259" key="3">
    <source>
        <dbReference type="Pfam" id="PF14915"/>
    </source>
</evidence>
<dbReference type="EMBL" id="CABDUW010001843">
    <property type="protein sequence ID" value="VTJ84268.1"/>
    <property type="molecule type" value="Genomic_DNA"/>
</dbReference>
<evidence type="ECO:0000313" key="4">
    <source>
        <dbReference type="EMBL" id="VTJ84268.1"/>
    </source>
</evidence>
<dbReference type="AlphaFoldDB" id="A0A5E4CQT8"/>
<name>A0A5E4CQT8_MARMO</name>
<evidence type="ECO:0000256" key="1">
    <source>
        <dbReference type="ARBA" id="ARBA00023054"/>
    </source>
</evidence>
<dbReference type="InterPro" id="IPR039497">
    <property type="entry name" value="CC144C-like_CC_dom"/>
</dbReference>
<accession>A0A5E4CQT8</accession>
<dbReference type="InterPro" id="IPR050657">
    <property type="entry name" value="Ankyrin_repeat_domain"/>
</dbReference>
<protein>
    <recommendedName>
        <fullName evidence="3">CCDC144C-like coiled-coil domain-containing protein</fullName>
    </recommendedName>
</protein>
<dbReference type="PANTHER" id="PTHR24147:SF60">
    <property type="entry name" value="ANKYRIN REPEAT DOMAIN-CONTAINING PROTEIN 26-RELATED"/>
    <property type="match status" value="1"/>
</dbReference>
<evidence type="ECO:0000256" key="2">
    <source>
        <dbReference type="SAM" id="Coils"/>
    </source>
</evidence>
<comment type="caution">
    <text evidence="4">The sequence shown here is derived from an EMBL/GenBank/DDBJ whole genome shotgun (WGS) entry which is preliminary data.</text>
</comment>
<dbReference type="PANTHER" id="PTHR24147">
    <property type="entry name" value="ANKYRIN REPEAT DOMAIN 36-RELATED"/>
    <property type="match status" value="1"/>
</dbReference>
<dbReference type="Pfam" id="PF14915">
    <property type="entry name" value="CCDC144C"/>
    <property type="match status" value="1"/>
</dbReference>